<evidence type="ECO:0000256" key="2">
    <source>
        <dbReference type="ARBA" id="ARBA00022734"/>
    </source>
</evidence>
<dbReference type="PANTHER" id="PTHR32401:SF48">
    <property type="entry name" value="LEGUME LECTIN DOMAIN-CONTAINING PROTEIN"/>
    <property type="match status" value="1"/>
</dbReference>
<comment type="similarity">
    <text evidence="1">Belongs to the leguminous lectin family.</text>
</comment>
<dbReference type="InterPro" id="IPR001220">
    <property type="entry name" value="Legume_lectin_dom"/>
</dbReference>
<dbReference type="InterPro" id="IPR050258">
    <property type="entry name" value="Leguminous_Lectin"/>
</dbReference>
<dbReference type="PANTHER" id="PTHR32401">
    <property type="entry name" value="CONCANAVALIN A-LIKE LECTIN FAMILY PROTEIN"/>
    <property type="match status" value="1"/>
</dbReference>
<proteinExistence type="inferred from homology"/>
<reference evidence="6" key="1">
    <citation type="journal article" date="2013" name="Nat. Commun.">
        <title>Whole-genome sequencing of Oryza brachyantha reveals mechanisms underlying Oryza genome evolution.</title>
        <authorList>
            <person name="Chen J."/>
            <person name="Huang Q."/>
            <person name="Gao D."/>
            <person name="Wang J."/>
            <person name="Lang Y."/>
            <person name="Liu T."/>
            <person name="Li B."/>
            <person name="Bai Z."/>
            <person name="Luis Goicoechea J."/>
            <person name="Liang C."/>
            <person name="Chen C."/>
            <person name="Zhang W."/>
            <person name="Sun S."/>
            <person name="Liao Y."/>
            <person name="Zhang X."/>
            <person name="Yang L."/>
            <person name="Song C."/>
            <person name="Wang M."/>
            <person name="Shi J."/>
            <person name="Liu G."/>
            <person name="Liu J."/>
            <person name="Zhou H."/>
            <person name="Zhou W."/>
            <person name="Yu Q."/>
            <person name="An N."/>
            <person name="Chen Y."/>
            <person name="Cai Q."/>
            <person name="Wang B."/>
            <person name="Liu B."/>
            <person name="Min J."/>
            <person name="Huang Y."/>
            <person name="Wu H."/>
            <person name="Li Z."/>
            <person name="Zhang Y."/>
            <person name="Yin Y."/>
            <person name="Song W."/>
            <person name="Jiang J."/>
            <person name="Jackson S.A."/>
            <person name="Wing R.A."/>
            <person name="Wang J."/>
            <person name="Chen M."/>
        </authorList>
    </citation>
    <scope>NUCLEOTIDE SEQUENCE [LARGE SCALE GENOMIC DNA]</scope>
    <source>
        <strain evidence="6">cv. IRGC 101232</strain>
    </source>
</reference>
<feature type="compositionally biased region" description="Low complexity" evidence="3">
    <location>
        <begin position="333"/>
        <end position="345"/>
    </location>
</feature>
<feature type="domain" description="Legume lectin" evidence="5">
    <location>
        <begin position="24"/>
        <end position="230"/>
    </location>
</feature>
<dbReference type="HOGENOM" id="CLU_763722_0_0_1"/>
<evidence type="ECO:0000256" key="3">
    <source>
        <dbReference type="SAM" id="MobiDB-lite"/>
    </source>
</evidence>
<dbReference type="EnsemblPlants" id="OB05G11810.1">
    <property type="protein sequence ID" value="OB05G11810.1"/>
    <property type="gene ID" value="OB05G11810"/>
</dbReference>
<dbReference type="CDD" id="cd06899">
    <property type="entry name" value="lectin_legume_LecRK_Arcelin_ConA"/>
    <property type="match status" value="1"/>
</dbReference>
<dbReference type="SUPFAM" id="SSF49899">
    <property type="entry name" value="Concanavalin A-like lectins/glucanases"/>
    <property type="match status" value="1"/>
</dbReference>
<name>J3M3K7_ORYBR</name>
<dbReference type="GO" id="GO:0030246">
    <property type="term" value="F:carbohydrate binding"/>
    <property type="evidence" value="ECO:0007669"/>
    <property type="project" value="UniProtKB-KW"/>
</dbReference>
<feature type="compositionally biased region" description="Polar residues" evidence="3">
    <location>
        <begin position="354"/>
        <end position="363"/>
    </location>
</feature>
<dbReference type="Gene3D" id="2.60.120.200">
    <property type="match status" value="1"/>
</dbReference>
<dbReference type="Gramene" id="OB05G11810.1">
    <property type="protein sequence ID" value="OB05G11810.1"/>
    <property type="gene ID" value="OB05G11810"/>
</dbReference>
<dbReference type="InterPro" id="IPR013320">
    <property type="entry name" value="ConA-like_dom_sf"/>
</dbReference>
<evidence type="ECO:0000313" key="6">
    <source>
        <dbReference type="EnsemblPlants" id="OB05G11810.1"/>
    </source>
</evidence>
<feature type="signal peptide" evidence="4">
    <location>
        <begin position="1"/>
        <end position="22"/>
    </location>
</feature>
<dbReference type="OMA" id="WIEYSGK"/>
<sequence>MASPALLVLLLLLLAAGDYAAAALRFDYATLTLGSLRLLGDAHLKNGTIRLSRDLPVPNSGSGRALYATPVPLRQGFSTQFAFTVATLNTDSVGGGLALVVARDGTTLGDAGPYIGVSAASDVAVEFDTLMDVQFGDVNGNHVGLDLGSMVSAAVADLDGAGVELTSGRTVNAWIEYSGKGLMEVFVSYSPKRPPEPVLSAPLDLGEYVKDEAFVGFSASTQGSTEMHAVECLHGEGHVLDAVDARLGGDYDEGEMRRALLVGLACSSPEPALRPGMRAVVQMLSGEADPPFVPATRPSMSFSANHHLLLSLQDSVSDYNALGLNELSDDSSSDSLSSSSLTSTLRKGGHDIGFSSTAGDAAR</sequence>
<evidence type="ECO:0000259" key="5">
    <source>
        <dbReference type="Pfam" id="PF00139"/>
    </source>
</evidence>
<evidence type="ECO:0000256" key="4">
    <source>
        <dbReference type="SAM" id="SignalP"/>
    </source>
</evidence>
<dbReference type="Pfam" id="PF00139">
    <property type="entry name" value="Lectin_legB"/>
    <property type="match status" value="1"/>
</dbReference>
<dbReference type="AlphaFoldDB" id="J3M3K7"/>
<reference evidence="6" key="2">
    <citation type="submission" date="2013-04" db="UniProtKB">
        <authorList>
            <consortium name="EnsemblPlants"/>
        </authorList>
    </citation>
    <scope>IDENTIFICATION</scope>
</reference>
<feature type="chain" id="PRO_5003773100" description="Legume lectin domain-containing protein" evidence="4">
    <location>
        <begin position="23"/>
        <end position="363"/>
    </location>
</feature>
<dbReference type="eggNOG" id="ENOG502QT3J">
    <property type="taxonomic scope" value="Eukaryota"/>
</dbReference>
<evidence type="ECO:0000256" key="1">
    <source>
        <dbReference type="ARBA" id="ARBA00007606"/>
    </source>
</evidence>
<keyword evidence="2" id="KW-0430">Lectin</keyword>
<keyword evidence="4" id="KW-0732">Signal</keyword>
<feature type="region of interest" description="Disordered" evidence="3">
    <location>
        <begin position="327"/>
        <end position="363"/>
    </location>
</feature>
<protein>
    <recommendedName>
        <fullName evidence="5">Legume lectin domain-containing protein</fullName>
    </recommendedName>
</protein>
<organism evidence="6">
    <name type="scientific">Oryza brachyantha</name>
    <name type="common">malo sina</name>
    <dbReference type="NCBI Taxonomy" id="4533"/>
    <lineage>
        <taxon>Eukaryota</taxon>
        <taxon>Viridiplantae</taxon>
        <taxon>Streptophyta</taxon>
        <taxon>Embryophyta</taxon>
        <taxon>Tracheophyta</taxon>
        <taxon>Spermatophyta</taxon>
        <taxon>Magnoliopsida</taxon>
        <taxon>Liliopsida</taxon>
        <taxon>Poales</taxon>
        <taxon>Poaceae</taxon>
        <taxon>BOP clade</taxon>
        <taxon>Oryzoideae</taxon>
        <taxon>Oryzeae</taxon>
        <taxon>Oryzinae</taxon>
        <taxon>Oryza</taxon>
    </lineage>
</organism>
<dbReference type="Proteomes" id="UP000006038">
    <property type="component" value="Chromosome 5"/>
</dbReference>
<accession>J3M3K7</accession>
<keyword evidence="7" id="KW-1185">Reference proteome</keyword>
<evidence type="ECO:0000313" key="7">
    <source>
        <dbReference type="Proteomes" id="UP000006038"/>
    </source>
</evidence>